<dbReference type="InterPro" id="IPR007621">
    <property type="entry name" value="TPM_dom"/>
</dbReference>
<proteinExistence type="predicted"/>
<dbReference type="Gene3D" id="3.10.310.50">
    <property type="match status" value="1"/>
</dbReference>
<dbReference type="Proteomes" id="UP000325713">
    <property type="component" value="Chromosome"/>
</dbReference>
<protein>
    <recommendedName>
        <fullName evidence="1">TPM domain-containing protein</fullName>
    </recommendedName>
</protein>
<evidence type="ECO:0000313" key="2">
    <source>
        <dbReference type="EMBL" id="QEY26053.1"/>
    </source>
</evidence>
<organism evidence="2 3">
    <name type="scientific">Neisseria zalophi</name>
    <dbReference type="NCBI Taxonomy" id="640030"/>
    <lineage>
        <taxon>Bacteria</taxon>
        <taxon>Pseudomonadati</taxon>
        <taxon>Pseudomonadota</taxon>
        <taxon>Betaproteobacteria</taxon>
        <taxon>Neisseriales</taxon>
        <taxon>Neisseriaceae</taxon>
        <taxon>Neisseria</taxon>
    </lineage>
</organism>
<feature type="domain" description="TPM" evidence="1">
    <location>
        <begin position="24"/>
        <end position="145"/>
    </location>
</feature>
<dbReference type="EMBL" id="CP031700">
    <property type="protein sequence ID" value="QEY26053.1"/>
    <property type="molecule type" value="Genomic_DNA"/>
</dbReference>
<evidence type="ECO:0000313" key="3">
    <source>
        <dbReference type="Proteomes" id="UP000325713"/>
    </source>
</evidence>
<dbReference type="KEGG" id="nzl:D0T92_05595"/>
<dbReference type="Pfam" id="PF04536">
    <property type="entry name" value="TPM_phosphatase"/>
    <property type="match status" value="1"/>
</dbReference>
<dbReference type="PANTHER" id="PTHR30373:SF8">
    <property type="entry name" value="BLL7265 PROTEIN"/>
    <property type="match status" value="1"/>
</dbReference>
<reference evidence="2 3" key="1">
    <citation type="submission" date="2018-08" db="EMBL/GenBank/DDBJ databases">
        <title>Neisseria zalophi ATCC BAA-2455 complete genome.</title>
        <authorList>
            <person name="Veseli I.A."/>
            <person name="Buttler R."/>
            <person name="Mascarenhas dos Santos A.C."/>
            <person name="Pombert J.-F."/>
        </authorList>
    </citation>
    <scope>NUCLEOTIDE SEQUENCE [LARGE SCALE GENOMIC DNA]</scope>
    <source>
        <strain evidence="2 3">ATCC BAA-2455</strain>
    </source>
</reference>
<name>A0A5J6PY53_9NEIS</name>
<accession>A0A5J6PY53</accession>
<keyword evidence="3" id="KW-1185">Reference proteome</keyword>
<evidence type="ECO:0000259" key="1">
    <source>
        <dbReference type="Pfam" id="PF04536"/>
    </source>
</evidence>
<dbReference type="AlphaFoldDB" id="A0A5J6PY53"/>
<dbReference type="OrthoDB" id="5683663at2"/>
<sequence>MEQNKFKRLWQHWLHPKLRVERYFPTSDLQRISRDISLSEQNHQGQIRFVIESRYPSNAVIQGLEPRTRAWQWFGELGVWDTEMNSGVLIYISFADRVVEIVADRGIAAKVSPENWQHTCQVMRESFKQGAFVSGLESGLKEVNQILTTYLPNTGNGQSENELSDEVILS</sequence>
<gene>
    <name evidence="2" type="ORF">D0T92_05595</name>
</gene>
<dbReference type="PANTHER" id="PTHR30373">
    <property type="entry name" value="UPF0603 PROTEIN YGCG"/>
    <property type="match status" value="1"/>
</dbReference>